<reference evidence="2 3" key="1">
    <citation type="submission" date="2021-06" db="EMBL/GenBank/DDBJ databases">
        <title>Caerostris extrusa draft genome.</title>
        <authorList>
            <person name="Kono N."/>
            <person name="Arakawa K."/>
        </authorList>
    </citation>
    <scope>NUCLEOTIDE SEQUENCE [LARGE SCALE GENOMIC DNA]</scope>
</reference>
<dbReference type="EMBL" id="BPLR01020512">
    <property type="protein sequence ID" value="GIX79595.1"/>
    <property type="molecule type" value="Genomic_DNA"/>
</dbReference>
<name>A0AAV4N722_CAEEX</name>
<dbReference type="Proteomes" id="UP001054945">
    <property type="component" value="Unassembled WGS sequence"/>
</dbReference>
<accession>A0AAV4N722</accession>
<feature type="region of interest" description="Disordered" evidence="1">
    <location>
        <begin position="64"/>
        <end position="99"/>
    </location>
</feature>
<keyword evidence="3" id="KW-1185">Reference proteome</keyword>
<sequence>MGLFKKKRKCDKVTIAFLEESEILSDKTNRINLLFLINKTGISFLHPKSTKINTTRKKTPFIAAPETPESRKRASVDGPILLPENKDLQGRPGLRLFHG</sequence>
<comment type="caution">
    <text evidence="2">The sequence shown here is derived from an EMBL/GenBank/DDBJ whole genome shotgun (WGS) entry which is preliminary data.</text>
</comment>
<protein>
    <submittedName>
        <fullName evidence="2">Uncharacterized protein</fullName>
    </submittedName>
</protein>
<gene>
    <name evidence="2" type="ORF">CEXT_577151</name>
</gene>
<evidence type="ECO:0000313" key="3">
    <source>
        <dbReference type="Proteomes" id="UP001054945"/>
    </source>
</evidence>
<proteinExistence type="predicted"/>
<dbReference type="AlphaFoldDB" id="A0AAV4N722"/>
<evidence type="ECO:0000256" key="1">
    <source>
        <dbReference type="SAM" id="MobiDB-lite"/>
    </source>
</evidence>
<evidence type="ECO:0000313" key="2">
    <source>
        <dbReference type="EMBL" id="GIX79595.1"/>
    </source>
</evidence>
<organism evidence="2 3">
    <name type="scientific">Caerostris extrusa</name>
    <name type="common">Bark spider</name>
    <name type="synonym">Caerostris bankana</name>
    <dbReference type="NCBI Taxonomy" id="172846"/>
    <lineage>
        <taxon>Eukaryota</taxon>
        <taxon>Metazoa</taxon>
        <taxon>Ecdysozoa</taxon>
        <taxon>Arthropoda</taxon>
        <taxon>Chelicerata</taxon>
        <taxon>Arachnida</taxon>
        <taxon>Araneae</taxon>
        <taxon>Araneomorphae</taxon>
        <taxon>Entelegynae</taxon>
        <taxon>Araneoidea</taxon>
        <taxon>Araneidae</taxon>
        <taxon>Caerostris</taxon>
    </lineage>
</organism>